<reference evidence="1" key="2">
    <citation type="journal article" date="2015" name="Data Brief">
        <title>Shoot transcriptome of the giant reed, Arundo donax.</title>
        <authorList>
            <person name="Barrero R.A."/>
            <person name="Guerrero F.D."/>
            <person name="Moolhuijzen P."/>
            <person name="Goolsby J.A."/>
            <person name="Tidwell J."/>
            <person name="Bellgard S.E."/>
            <person name="Bellgard M.I."/>
        </authorList>
    </citation>
    <scope>NUCLEOTIDE SEQUENCE</scope>
    <source>
        <tissue evidence="1">Shoot tissue taken approximately 20 cm above the soil surface</tissue>
    </source>
</reference>
<accession>A0A0A9EGT1</accession>
<protein>
    <submittedName>
        <fullName evidence="1">Uncharacterized protein</fullName>
    </submittedName>
</protein>
<dbReference type="AlphaFoldDB" id="A0A0A9EGT1"/>
<evidence type="ECO:0000313" key="1">
    <source>
        <dbReference type="EMBL" id="JAD99959.1"/>
    </source>
</evidence>
<dbReference type="EMBL" id="GBRH01197936">
    <property type="protein sequence ID" value="JAD99959.1"/>
    <property type="molecule type" value="Transcribed_RNA"/>
</dbReference>
<name>A0A0A9EGT1_ARUDO</name>
<organism evidence="1">
    <name type="scientific">Arundo donax</name>
    <name type="common">Giant reed</name>
    <name type="synonym">Donax arundinaceus</name>
    <dbReference type="NCBI Taxonomy" id="35708"/>
    <lineage>
        <taxon>Eukaryota</taxon>
        <taxon>Viridiplantae</taxon>
        <taxon>Streptophyta</taxon>
        <taxon>Embryophyta</taxon>
        <taxon>Tracheophyta</taxon>
        <taxon>Spermatophyta</taxon>
        <taxon>Magnoliopsida</taxon>
        <taxon>Liliopsida</taxon>
        <taxon>Poales</taxon>
        <taxon>Poaceae</taxon>
        <taxon>PACMAD clade</taxon>
        <taxon>Arundinoideae</taxon>
        <taxon>Arundineae</taxon>
        <taxon>Arundo</taxon>
    </lineage>
</organism>
<sequence>MDEVKDPIESFKGSNKIFTERDNLDWEEGFQILATCPLLH</sequence>
<proteinExistence type="predicted"/>
<reference evidence="1" key="1">
    <citation type="submission" date="2014-09" db="EMBL/GenBank/DDBJ databases">
        <authorList>
            <person name="Magalhaes I.L.F."/>
            <person name="Oliveira U."/>
            <person name="Santos F.R."/>
            <person name="Vidigal T.H.D.A."/>
            <person name="Brescovit A.D."/>
            <person name="Santos A.J."/>
        </authorList>
    </citation>
    <scope>NUCLEOTIDE SEQUENCE</scope>
    <source>
        <tissue evidence="1">Shoot tissue taken approximately 20 cm above the soil surface</tissue>
    </source>
</reference>